<keyword evidence="2" id="KW-1185">Reference proteome</keyword>
<proteinExistence type="predicted"/>
<evidence type="ECO:0000313" key="1">
    <source>
        <dbReference type="EMBL" id="MFD1464209.1"/>
    </source>
</evidence>
<protein>
    <recommendedName>
        <fullName evidence="3">Phage protein</fullName>
    </recommendedName>
</protein>
<gene>
    <name evidence="1" type="ORF">ACFQ5D_23435</name>
</gene>
<accession>A0ABW4DKA8</accession>
<dbReference type="EMBL" id="JBHTNZ010000087">
    <property type="protein sequence ID" value="MFD1464209.1"/>
    <property type="molecule type" value="Genomic_DNA"/>
</dbReference>
<evidence type="ECO:0000313" key="2">
    <source>
        <dbReference type="Proteomes" id="UP001597340"/>
    </source>
</evidence>
<reference evidence="2" key="1">
    <citation type="journal article" date="2019" name="Int. J. Syst. Evol. Microbiol.">
        <title>The Global Catalogue of Microorganisms (GCM) 10K type strain sequencing project: providing services to taxonomists for standard genome sequencing and annotation.</title>
        <authorList>
            <consortium name="The Broad Institute Genomics Platform"/>
            <consortium name="The Broad Institute Genome Sequencing Center for Infectious Disease"/>
            <person name="Wu L."/>
            <person name="Ma J."/>
        </authorList>
    </citation>
    <scope>NUCLEOTIDE SEQUENCE [LARGE SCALE GENOMIC DNA]</scope>
    <source>
        <strain evidence="2">CCM 9147</strain>
    </source>
</reference>
<name>A0ABW4DKA8_9BACL</name>
<dbReference type="Proteomes" id="UP001597340">
    <property type="component" value="Unassembled WGS sequence"/>
</dbReference>
<organism evidence="1 2">
    <name type="scientific">Paenibacillus farraposensis</name>
    <dbReference type="NCBI Taxonomy" id="2807095"/>
    <lineage>
        <taxon>Bacteria</taxon>
        <taxon>Bacillati</taxon>
        <taxon>Bacillota</taxon>
        <taxon>Bacilli</taxon>
        <taxon>Bacillales</taxon>
        <taxon>Paenibacillaceae</taxon>
        <taxon>Paenibacillus</taxon>
    </lineage>
</organism>
<sequence length="93" mass="10441">MLVSQHDREKGWIEVKTQDIRSFEGGSLIVNDVPAIRYEHDNDEQIAIGDVALMAGYAQMLEKSNVIGEVSVLFEALKQKFTVEDFLGKSKVN</sequence>
<comment type="caution">
    <text evidence="1">The sequence shown here is derived from an EMBL/GenBank/DDBJ whole genome shotgun (WGS) entry which is preliminary data.</text>
</comment>
<evidence type="ECO:0008006" key="3">
    <source>
        <dbReference type="Google" id="ProtNLM"/>
    </source>
</evidence>
<dbReference type="RefSeq" id="WP_377532475.1">
    <property type="nucleotide sequence ID" value="NZ_JBHTES010000002.1"/>
</dbReference>